<dbReference type="Proteomes" id="UP000653127">
    <property type="component" value="Unassembled WGS sequence"/>
</dbReference>
<evidence type="ECO:0000256" key="1">
    <source>
        <dbReference type="SAM" id="MobiDB-lite"/>
    </source>
</evidence>
<proteinExistence type="predicted"/>
<evidence type="ECO:0008006" key="4">
    <source>
        <dbReference type="Google" id="ProtNLM"/>
    </source>
</evidence>
<dbReference type="EMBL" id="JACRST010000016">
    <property type="protein sequence ID" value="MBC8547224.1"/>
    <property type="molecule type" value="Genomic_DNA"/>
</dbReference>
<reference evidence="2" key="1">
    <citation type="submission" date="2020-08" db="EMBL/GenBank/DDBJ databases">
        <title>Genome public.</title>
        <authorList>
            <person name="Liu C."/>
            <person name="Sun Q."/>
        </authorList>
    </citation>
    <scope>NUCLEOTIDE SEQUENCE</scope>
    <source>
        <strain evidence="2">NSJ-31</strain>
    </source>
</reference>
<dbReference type="AlphaFoldDB" id="A0A926E143"/>
<evidence type="ECO:0000313" key="3">
    <source>
        <dbReference type="Proteomes" id="UP000653127"/>
    </source>
</evidence>
<sequence length="259" mass="28922">MEELNPDSILSTEDDAGQEPVVAAQEPAAEDGATAGEQTTEPGPQAPAKPAQTAEENARFAQFRREAQAARREAEQARAAAQRAQNVLNRYGYQGDNLDEVLDTLEAAQRNISVSELRQERAAEEERFRQAMQNAPEVVQMRQQLAEYQRREDQRILDDDLGEIKRLNPGETAKSVLDLGPQFLALRAAGVDTQTAYNAVSQTRQQNTKPAPPEIGAVNTSTPKEKDYYSPEEVDRLSEKDLENPRVMEAVQRSMTKWR</sequence>
<feature type="region of interest" description="Disordered" evidence="1">
    <location>
        <begin position="1"/>
        <end position="58"/>
    </location>
</feature>
<feature type="compositionally biased region" description="Low complexity" evidence="1">
    <location>
        <begin position="18"/>
        <end position="27"/>
    </location>
</feature>
<comment type="caution">
    <text evidence="2">The sequence shown here is derived from an EMBL/GenBank/DDBJ whole genome shotgun (WGS) entry which is preliminary data.</text>
</comment>
<protein>
    <recommendedName>
        <fullName evidence="4">Scaffolding protein</fullName>
    </recommendedName>
</protein>
<accession>A0A926E143</accession>
<feature type="region of interest" description="Disordered" evidence="1">
    <location>
        <begin position="202"/>
        <end position="259"/>
    </location>
</feature>
<dbReference type="RefSeq" id="WP_249283299.1">
    <property type="nucleotide sequence ID" value="NZ_JACRST010000016.1"/>
</dbReference>
<organism evidence="2 3">
    <name type="scientific">Ligaoa zhengdingensis</name>
    <dbReference type="NCBI Taxonomy" id="2763658"/>
    <lineage>
        <taxon>Bacteria</taxon>
        <taxon>Bacillati</taxon>
        <taxon>Bacillota</taxon>
        <taxon>Clostridia</taxon>
        <taxon>Eubacteriales</taxon>
        <taxon>Oscillospiraceae</taxon>
        <taxon>Ligaoa</taxon>
    </lineage>
</organism>
<name>A0A926E143_9FIRM</name>
<evidence type="ECO:0000313" key="2">
    <source>
        <dbReference type="EMBL" id="MBC8547224.1"/>
    </source>
</evidence>
<keyword evidence="3" id="KW-1185">Reference proteome</keyword>
<feature type="compositionally biased region" description="Basic and acidic residues" evidence="1">
    <location>
        <begin position="223"/>
        <end position="246"/>
    </location>
</feature>
<gene>
    <name evidence="2" type="ORF">H8711_09840</name>
</gene>